<accession>A0A8J8GCA7</accession>
<evidence type="ECO:0000313" key="2">
    <source>
        <dbReference type="EMBL" id="NSL50894.1"/>
    </source>
</evidence>
<dbReference type="Proteomes" id="UP000625804">
    <property type="component" value="Unassembled WGS sequence"/>
</dbReference>
<gene>
    <name evidence="2" type="ORF">HR057_03830</name>
</gene>
<feature type="domain" description="PilZ" evidence="1">
    <location>
        <begin position="34"/>
        <end position="114"/>
    </location>
</feature>
<sequence>MFFRRNEGFRYSFQQPIPCIFNIRKIDQMPYNSDLCHGQIIDISPNGLKLMTMINLMILDKKIEIEIQFSIEDQAFEIPARVVWQQKSIQKNYFNYGIQFINAQHISKKIIEALKIHTRKVASREKSK</sequence>
<proteinExistence type="predicted"/>
<reference evidence="2" key="1">
    <citation type="submission" date="2020-06" db="EMBL/GenBank/DDBJ databases">
        <title>A novel thermopfilic bacterium from Erzurum, Turkey.</title>
        <authorList>
            <person name="Adiguzel A."/>
            <person name="Ay H."/>
            <person name="Baltaci M.O."/>
        </authorList>
    </citation>
    <scope>NUCLEOTIDE SEQUENCE</scope>
    <source>
        <strain evidence="2">P2</strain>
    </source>
</reference>
<dbReference type="InterPro" id="IPR009875">
    <property type="entry name" value="PilZ_domain"/>
</dbReference>
<name>A0A8J8GCA7_9BACI</name>
<organism evidence="2 3">
    <name type="scientific">Calidifontibacillus erzurumensis</name>
    <dbReference type="NCBI Taxonomy" id="2741433"/>
    <lineage>
        <taxon>Bacteria</taxon>
        <taxon>Bacillati</taxon>
        <taxon>Bacillota</taxon>
        <taxon>Bacilli</taxon>
        <taxon>Bacillales</taxon>
        <taxon>Bacillaceae</taxon>
        <taxon>Calidifontibacillus/Schinkia group</taxon>
        <taxon>Calidifontibacillus</taxon>
    </lineage>
</organism>
<dbReference type="RefSeq" id="WP_173730099.1">
    <property type="nucleotide sequence ID" value="NZ_JABTTE010000003.1"/>
</dbReference>
<dbReference type="EMBL" id="JABTTE010000003">
    <property type="protein sequence ID" value="NSL50894.1"/>
    <property type="molecule type" value="Genomic_DNA"/>
</dbReference>
<dbReference type="Gene3D" id="2.40.10.220">
    <property type="entry name" value="predicted glycosyltransferase like domains"/>
    <property type="match status" value="1"/>
</dbReference>
<evidence type="ECO:0000313" key="3">
    <source>
        <dbReference type="Proteomes" id="UP000625804"/>
    </source>
</evidence>
<dbReference type="Pfam" id="PF07238">
    <property type="entry name" value="PilZ"/>
    <property type="match status" value="1"/>
</dbReference>
<dbReference type="GO" id="GO:0035438">
    <property type="term" value="F:cyclic-di-GMP binding"/>
    <property type="evidence" value="ECO:0007669"/>
    <property type="project" value="InterPro"/>
</dbReference>
<dbReference type="AlphaFoldDB" id="A0A8J8GCA7"/>
<protein>
    <submittedName>
        <fullName evidence="2">PilZ domain-containing protein</fullName>
    </submittedName>
</protein>
<keyword evidence="3" id="KW-1185">Reference proteome</keyword>
<dbReference type="SUPFAM" id="SSF141371">
    <property type="entry name" value="PilZ domain-like"/>
    <property type="match status" value="1"/>
</dbReference>
<evidence type="ECO:0000259" key="1">
    <source>
        <dbReference type="Pfam" id="PF07238"/>
    </source>
</evidence>
<comment type="caution">
    <text evidence="2">The sequence shown here is derived from an EMBL/GenBank/DDBJ whole genome shotgun (WGS) entry which is preliminary data.</text>
</comment>